<dbReference type="InterPro" id="IPR045892">
    <property type="entry name" value="CrtISO-like"/>
</dbReference>
<proteinExistence type="predicted"/>
<dbReference type="PANTHER" id="PTHR46313">
    <property type="match status" value="1"/>
</dbReference>
<dbReference type="PANTHER" id="PTHR46313:SF3">
    <property type="entry name" value="PROLYCOPENE ISOMERASE, CHLOROPLASTIC"/>
    <property type="match status" value="1"/>
</dbReference>
<dbReference type="Gene3D" id="3.50.50.60">
    <property type="entry name" value="FAD/NAD(P)-binding domain"/>
    <property type="match status" value="1"/>
</dbReference>
<evidence type="ECO:0000313" key="1">
    <source>
        <dbReference type="EMBL" id="CAE0130457.1"/>
    </source>
</evidence>
<evidence type="ECO:0008006" key="2">
    <source>
        <dbReference type="Google" id="ProtNLM"/>
    </source>
</evidence>
<sequence>MAFLFRERHREGAEYDYPLGGSQALVDALVRGVRKFGGSVTLRAPVERFLVEDGRVAGVRLADGRELRARRKVVTNASVWDTMRLLPPPGEGGELDAAIAAARAHVLGGDGEGAPACGSFMHLHVGIDAAGLPEDLGIHHMVVRNWDLGVEGDLNVFNISIPSALDPSLAPPGKHVVHIYGAANEPYEEWAHLERGSEEYERKKAEKGEILWAALEKAIPDVRERAEVAMVGTPLTQQRFVGRCNGTYGPAADVTQRNLYGDDLLPGPDTGIAGLMAVGDSCFPGIGVPAAAGSGFYVANTLAGVGQQRELLREGIGANV</sequence>
<protein>
    <recommendedName>
        <fullName evidence="2">Carotenoid isomerase</fullName>
    </recommendedName>
</protein>
<dbReference type="GO" id="GO:0016116">
    <property type="term" value="P:carotenoid metabolic process"/>
    <property type="evidence" value="ECO:0007669"/>
    <property type="project" value="InterPro"/>
</dbReference>
<dbReference type="SUPFAM" id="SSF51905">
    <property type="entry name" value="FAD/NAD(P)-binding domain"/>
    <property type="match status" value="1"/>
</dbReference>
<reference evidence="1" key="1">
    <citation type="submission" date="2021-01" db="EMBL/GenBank/DDBJ databases">
        <authorList>
            <person name="Corre E."/>
            <person name="Pelletier E."/>
            <person name="Niang G."/>
            <person name="Scheremetjew M."/>
            <person name="Finn R."/>
            <person name="Kale V."/>
            <person name="Holt S."/>
            <person name="Cochrane G."/>
            <person name="Meng A."/>
            <person name="Brown T."/>
            <person name="Cohen L."/>
        </authorList>
    </citation>
    <scope>NUCLEOTIDE SEQUENCE</scope>
    <source>
        <strain evidence="1">RCC927</strain>
    </source>
</reference>
<dbReference type="EMBL" id="HBHY01004543">
    <property type="protein sequence ID" value="CAE0130457.1"/>
    <property type="molecule type" value="Transcribed_RNA"/>
</dbReference>
<name>A0A7S3F6I8_9VIRI</name>
<dbReference type="InterPro" id="IPR036188">
    <property type="entry name" value="FAD/NAD-bd_sf"/>
</dbReference>
<organism evidence="1">
    <name type="scientific">Prasinoderma singulare</name>
    <dbReference type="NCBI Taxonomy" id="676789"/>
    <lineage>
        <taxon>Eukaryota</taxon>
        <taxon>Viridiplantae</taxon>
        <taxon>Prasinodermophyta</taxon>
        <taxon>Prasinodermophyceae</taxon>
        <taxon>Prasinodermales</taxon>
        <taxon>Prasinodermaceae</taxon>
        <taxon>Prasinoderma</taxon>
    </lineage>
</organism>
<dbReference type="Gene3D" id="3.90.660.50">
    <property type="match status" value="1"/>
</dbReference>
<gene>
    <name evidence="1" type="ORF">PSIN1315_LOCUS2982</name>
</gene>
<accession>A0A7S3F6I8</accession>
<dbReference type="AlphaFoldDB" id="A0A7S3F6I8"/>